<gene>
    <name evidence="2" type="ORF">A0H76_1748</name>
</gene>
<accession>A0A1X0QGL9</accession>
<proteinExistence type="predicted"/>
<protein>
    <submittedName>
        <fullName evidence="2">Uncharacterized protein</fullName>
    </submittedName>
</protein>
<feature type="compositionally biased region" description="Polar residues" evidence="1">
    <location>
        <begin position="241"/>
        <end position="251"/>
    </location>
</feature>
<comment type="caution">
    <text evidence="2">The sequence shown here is derived from an EMBL/GenBank/DDBJ whole genome shotgun (WGS) entry which is preliminary data.</text>
</comment>
<dbReference type="Proteomes" id="UP000192501">
    <property type="component" value="Unassembled WGS sequence"/>
</dbReference>
<dbReference type="VEuPathDB" id="MicrosporidiaDB:HERIO_1744"/>
<feature type="region of interest" description="Disordered" evidence="1">
    <location>
        <begin position="220"/>
        <end position="251"/>
    </location>
</feature>
<evidence type="ECO:0000256" key="1">
    <source>
        <dbReference type="SAM" id="MobiDB-lite"/>
    </source>
</evidence>
<evidence type="ECO:0000313" key="2">
    <source>
        <dbReference type="EMBL" id="ORD98903.1"/>
    </source>
</evidence>
<name>A0A1X0QGL9_9MICR</name>
<dbReference type="AlphaFoldDB" id="A0A1X0QGL9"/>
<dbReference type="EMBL" id="LTAI01000392">
    <property type="protein sequence ID" value="ORD98903.1"/>
    <property type="molecule type" value="Genomic_DNA"/>
</dbReference>
<dbReference type="VEuPathDB" id="MicrosporidiaDB:A0H76_1748"/>
<organism evidence="2 3">
    <name type="scientific">Hepatospora eriocheir</name>
    <dbReference type="NCBI Taxonomy" id="1081669"/>
    <lineage>
        <taxon>Eukaryota</taxon>
        <taxon>Fungi</taxon>
        <taxon>Fungi incertae sedis</taxon>
        <taxon>Microsporidia</taxon>
        <taxon>Hepatosporidae</taxon>
        <taxon>Hepatospora</taxon>
    </lineage>
</organism>
<sequence length="251" mass="28243">MIDELQKLNTYESISHNDVEIPNAIQFEESKIDISKLYTQILLDPIKEYNESILNMIVNLEMLLSVDESDIKTNIDYFDKVISGNRPSNISSFIKPLLAMNLTETKNKDLDILIDGLKNIEISVDDNKVFSNEIRIKPDTSNVEIEPKNVKDDKYISSESKPFDSIIPKPEVSKPIEPPVNTQNIFGNPQPMNNVNTNIFNSGSIDAKNLFNTSVFGNSVNNTNGTNNPSPNNSTSQTSSHFSKFLNNRKL</sequence>
<feature type="compositionally biased region" description="Low complexity" evidence="1">
    <location>
        <begin position="220"/>
        <end position="240"/>
    </location>
</feature>
<evidence type="ECO:0000313" key="3">
    <source>
        <dbReference type="Proteomes" id="UP000192501"/>
    </source>
</evidence>
<reference evidence="2 3" key="1">
    <citation type="journal article" date="2017" name="Environ. Microbiol.">
        <title>Decay of the glycolytic pathway and adaptation to intranuclear parasitism within Enterocytozoonidae microsporidia.</title>
        <authorList>
            <person name="Wiredu Boakye D."/>
            <person name="Jaroenlak P."/>
            <person name="Prachumwat A."/>
            <person name="Williams T.A."/>
            <person name="Bateman K.S."/>
            <person name="Itsathitphaisarn O."/>
            <person name="Sritunyalucksana K."/>
            <person name="Paszkiewicz K.H."/>
            <person name="Moore K.A."/>
            <person name="Stentiford G.D."/>
            <person name="Williams B.A."/>
        </authorList>
    </citation>
    <scope>NUCLEOTIDE SEQUENCE [LARGE SCALE GENOMIC DNA]</scope>
    <source>
        <strain evidence="3">canceri</strain>
    </source>
</reference>